<name>A0ABW2DK90_9BACT</name>
<accession>A0ABW2DK90</accession>
<dbReference type="Proteomes" id="UP001596405">
    <property type="component" value="Unassembled WGS sequence"/>
</dbReference>
<evidence type="ECO:0000256" key="1">
    <source>
        <dbReference type="ARBA" id="ARBA00004167"/>
    </source>
</evidence>
<gene>
    <name evidence="7" type="ORF">ACFQHR_06015</name>
</gene>
<comment type="caution">
    <text evidence="7">The sequence shown here is derived from an EMBL/GenBank/DDBJ whole genome shotgun (WGS) entry which is preliminary data.</text>
</comment>
<evidence type="ECO:0000259" key="6">
    <source>
        <dbReference type="Pfam" id="PF04357"/>
    </source>
</evidence>
<dbReference type="InterPro" id="IPR007452">
    <property type="entry name" value="TamB_C"/>
</dbReference>
<evidence type="ECO:0000256" key="4">
    <source>
        <dbReference type="ARBA" id="ARBA00023136"/>
    </source>
</evidence>
<evidence type="ECO:0000256" key="5">
    <source>
        <dbReference type="SAM" id="Phobius"/>
    </source>
</evidence>
<dbReference type="RefSeq" id="WP_066615306.1">
    <property type="nucleotide sequence ID" value="NZ_JBHSYQ010000003.1"/>
</dbReference>
<dbReference type="Pfam" id="PF05359">
    <property type="entry name" value="DUF748"/>
    <property type="match status" value="1"/>
</dbReference>
<evidence type="ECO:0000256" key="2">
    <source>
        <dbReference type="ARBA" id="ARBA00022692"/>
    </source>
</evidence>
<evidence type="ECO:0000256" key="3">
    <source>
        <dbReference type="ARBA" id="ARBA00022989"/>
    </source>
</evidence>
<dbReference type="PANTHER" id="PTHR36985">
    <property type="entry name" value="TRANSLOCATION AND ASSEMBLY MODULE SUBUNIT TAMB"/>
    <property type="match status" value="1"/>
</dbReference>
<keyword evidence="3 5" id="KW-1133">Transmembrane helix</keyword>
<evidence type="ECO:0000313" key="7">
    <source>
        <dbReference type="EMBL" id="MFC6997171.1"/>
    </source>
</evidence>
<dbReference type="Pfam" id="PF04357">
    <property type="entry name" value="TamB"/>
    <property type="match status" value="1"/>
</dbReference>
<keyword evidence="4 5" id="KW-0472">Membrane</keyword>
<feature type="transmembrane region" description="Helical" evidence="5">
    <location>
        <begin position="16"/>
        <end position="37"/>
    </location>
</feature>
<dbReference type="InterPro" id="IPR008023">
    <property type="entry name" value="DUF748"/>
</dbReference>
<reference evidence="8" key="1">
    <citation type="journal article" date="2019" name="Int. J. Syst. Evol. Microbiol.">
        <title>The Global Catalogue of Microorganisms (GCM) 10K type strain sequencing project: providing services to taxonomists for standard genome sequencing and annotation.</title>
        <authorList>
            <consortium name="The Broad Institute Genomics Platform"/>
            <consortium name="The Broad Institute Genome Sequencing Center for Infectious Disease"/>
            <person name="Wu L."/>
            <person name="Ma J."/>
        </authorList>
    </citation>
    <scope>NUCLEOTIDE SEQUENCE [LARGE SCALE GENOMIC DNA]</scope>
    <source>
        <strain evidence="8">CGMCC 4.7393</strain>
    </source>
</reference>
<sequence length="1668" mass="183807">MSTHTLKKYTLKTLSVILWIIGSILFLVVLIWVALLIPAVQDFATQKAENWLENKIGTKVEIGKFRSDLRKDLLLENVYLEDRQGDTLWYSEHLAANLDIFGLIQSKVGLSSLELRNATAHIERTLPDSAFNFNYILEAFATPADTAAVDTTSAGFTYDIGSIDLQNIYLTYKDEVNGQNVRTRVGNLNVGMDELDLEKEIYRIGDIALKDTWVDMVQTKVPPDTEEETPLTMQFGLKNVALDRVKLKYRNGVSRQYIDANIGTARLDAQDINLEETRIDLNTLELHNSVLAYGHNADLPAEYRVVNPKKVIEALEKSVEKSTGQTVNWVVRLDKLNVTEVDASFTNYDAPKQPKGLDPNYLLARNLNIQLQDLYFSNNSTTAQLNQLSFQEQSGFEIERFTAGIVFDSVQTELNDLVLKTGNSRIARHIRVGYPSLETAAEDLSKLTLNADFENTYIGFEDIALLQPALANQPPIAGNLNQTVRLNGSVNGRMDNLLISNLRVSGWRNTELAASGRIRGLPNVDNLFANVQVNRLHTTAADIKSLLPAGTLPANITLPPSIDLEGSFSGSMTAFDVDATLRTTFGNAIAKIDMEPGRAPGQEQIDGTVRLIRFDLGRLLQDTTLGRATLVANIDGTGITPENMVANIEGTVQSLEYNGYNYQGIAFDVDANRNSYAVNATSTQDENLDFDINGTINLRGEEPVVNLNTNIRSIDFQALNLYPEDLRLRGDIKVDINGANINTLDATISATDAAITTNNQLIEFDTLNVTLAQRPGQTELRINSDVLTGFLDGNIPLGELAPVLMAHIDRYYDLDGDPFQTPDRPQQFTFGLDLHKPRVLTAFVPGLDRLRLDTLYGSYDSRTANLQIVGQIPRMRYSGFRLDSIALAVDSNPDQLNYNIRANQIRQDTSFRANNIVLSGNVQDNVVALRAANVSEAGEDESHIGLRLQQIAGGFEISLAPDLLLNRDPWQVTPDNFIRYFTESGAMVANNLNLSNGPMAINLQSQNPNSRTSPLSVNLQNIDVGYFARAIMQQDSLIDGTLNGQATITDPTGDLTFTADMNLANFKYQNMPVGDLTLDARNAGGSRYEVTAALTGNGNNVTLGGYYLATGDQPMSFDVNFEQFNLASVQPFTYGMLKDMSGAILGSVAIRGTMENPSVAGDLRFNDAAFNVAMLNSVYRVPDERLTINNQGIRFDEFALLDSLGNQAVINGQILTTNFLDYRFDLRATTDDFLAINSTAADNSLYYGTVYVDSDTRITGDLNVPIINTTVTVGPNSNFTYVMPDEPVTPSREGIVVFVDVDSTRNRFLGRQKEIDTVDAVVQGIDLTMTLSITDDVPITVIVDANAGDHLTVRGNSTLNVGYDVNEDITLTGRFDVTEGAYEMSLYELVERRFEISPESYIVWNGDMFDADANITAIYNVDAAPYELMASQLSEVPDQYKQKLPFEVHLNMKGELMNPAISFNIELEDEARGEGDIEARLEQLSQPTQESERTKQVFSLLVLGRFMAPDPLASSGGGGLGGALRGSASGVLTDQLNALTGKYLGGLGLDLGVNSYEDYSTGEAENRTQLNVALQQQLLNDRLTIRFGKNFDLEGSDQGATANASGFAGDVSVEYSITPDGRLRMRVFRQNSYEGFLDGQLMRTGLTLIYQKEYDNLSELFKNTGKVK</sequence>
<feature type="domain" description="Translocation and assembly module TamB C-terminal" evidence="6">
    <location>
        <begin position="1202"/>
        <end position="1654"/>
    </location>
</feature>
<dbReference type="EMBL" id="JBHSYQ010000003">
    <property type="protein sequence ID" value="MFC6997171.1"/>
    <property type="molecule type" value="Genomic_DNA"/>
</dbReference>
<keyword evidence="2 5" id="KW-0812">Transmembrane</keyword>
<dbReference type="PANTHER" id="PTHR36985:SF1">
    <property type="entry name" value="TRANSLOCATION AND ASSEMBLY MODULE SUBUNIT TAMB"/>
    <property type="match status" value="1"/>
</dbReference>
<protein>
    <submittedName>
        <fullName evidence="7">Translocation/assembly module TamB domain-containing protein</fullName>
    </submittedName>
</protein>
<organism evidence="7 8">
    <name type="scientific">Rufibacter roseus</name>
    <dbReference type="NCBI Taxonomy" id="1567108"/>
    <lineage>
        <taxon>Bacteria</taxon>
        <taxon>Pseudomonadati</taxon>
        <taxon>Bacteroidota</taxon>
        <taxon>Cytophagia</taxon>
        <taxon>Cytophagales</taxon>
        <taxon>Hymenobacteraceae</taxon>
        <taxon>Rufibacter</taxon>
    </lineage>
</organism>
<comment type="subcellular location">
    <subcellularLocation>
        <location evidence="1">Membrane</location>
        <topology evidence="1">Single-pass membrane protein</topology>
    </subcellularLocation>
</comment>
<proteinExistence type="predicted"/>
<evidence type="ECO:0000313" key="8">
    <source>
        <dbReference type="Proteomes" id="UP001596405"/>
    </source>
</evidence>
<keyword evidence="8" id="KW-1185">Reference proteome</keyword>